<dbReference type="EMBL" id="JACHFK010000004">
    <property type="protein sequence ID" value="MBB5376580.1"/>
    <property type="molecule type" value="Genomic_DNA"/>
</dbReference>
<evidence type="ECO:0000259" key="3">
    <source>
        <dbReference type="PROSITE" id="PS51866"/>
    </source>
</evidence>
<dbReference type="Pfam" id="PF03459">
    <property type="entry name" value="TOBE"/>
    <property type="match status" value="1"/>
</dbReference>
<evidence type="ECO:0000256" key="1">
    <source>
        <dbReference type="ARBA" id="ARBA00022505"/>
    </source>
</evidence>
<dbReference type="PROSITE" id="PS51866">
    <property type="entry name" value="MOP"/>
    <property type="match status" value="1"/>
</dbReference>
<dbReference type="SUPFAM" id="SSF50331">
    <property type="entry name" value="MOP-like"/>
    <property type="match status" value="1"/>
</dbReference>
<dbReference type="RefSeq" id="WP_184111298.1">
    <property type="nucleotide sequence ID" value="NZ_BNAJ01000004.1"/>
</dbReference>
<dbReference type="InterPro" id="IPR008995">
    <property type="entry name" value="Mo/tungstate-bd_C_term_dom"/>
</dbReference>
<reference evidence="5 6" key="3">
    <citation type="submission" date="2020-08" db="EMBL/GenBank/DDBJ databases">
        <title>Genomic Encyclopedia of Type Strains, Phase IV (KMG-IV): sequencing the most valuable type-strain genomes for metagenomic binning, comparative biology and taxonomic classification.</title>
        <authorList>
            <person name="Goeker M."/>
        </authorList>
    </citation>
    <scope>NUCLEOTIDE SEQUENCE [LARGE SCALE GENOMIC DNA]</scope>
    <source>
        <strain evidence="5 6">DSM 27521</strain>
    </source>
</reference>
<dbReference type="Proteomes" id="UP000539473">
    <property type="component" value="Unassembled WGS sequence"/>
</dbReference>
<sequence>MRISARNTLTGAVKTITLGEVNAEIVLDLGNGVELTSTITRHSAERLGLAVGTAAHAVIKSSDVMIGVD</sequence>
<keyword evidence="1 2" id="KW-0500">Molybdenum</keyword>
<dbReference type="Proteomes" id="UP000619376">
    <property type="component" value="Unassembled WGS sequence"/>
</dbReference>
<accession>A0A7W8NQ99</accession>
<dbReference type="Gene3D" id="2.40.50.100">
    <property type="match status" value="1"/>
</dbReference>
<gene>
    <name evidence="4" type="primary">mopI</name>
    <name evidence="4" type="ORF">GCM10017781_19210</name>
    <name evidence="5" type="ORF">HNQ07_002044</name>
</gene>
<evidence type="ECO:0000256" key="2">
    <source>
        <dbReference type="PROSITE-ProRule" id="PRU01213"/>
    </source>
</evidence>
<evidence type="ECO:0000313" key="6">
    <source>
        <dbReference type="Proteomes" id="UP000539473"/>
    </source>
</evidence>
<comment type="caution">
    <text evidence="5">The sequence shown here is derived from an EMBL/GenBank/DDBJ whole genome shotgun (WGS) entry which is preliminary data.</text>
</comment>
<protein>
    <submittedName>
        <fullName evidence="5">Molybdopterin-binding protein</fullName>
    </submittedName>
    <submittedName>
        <fullName evidence="4">Transporter</fullName>
    </submittedName>
</protein>
<proteinExistence type="predicted"/>
<evidence type="ECO:0000313" key="4">
    <source>
        <dbReference type="EMBL" id="GHF42999.1"/>
    </source>
</evidence>
<dbReference type="InterPro" id="IPR004606">
    <property type="entry name" value="Mop_domain"/>
</dbReference>
<dbReference type="GO" id="GO:0015689">
    <property type="term" value="P:molybdate ion transport"/>
    <property type="evidence" value="ECO:0007669"/>
    <property type="project" value="InterPro"/>
</dbReference>
<reference evidence="4" key="1">
    <citation type="journal article" date="2014" name="Int. J. Syst. Evol. Microbiol.">
        <title>Complete genome of a new Firmicutes species belonging to the dominant human colonic microbiota ('Ruminococcus bicirculans') reveals two chromosomes and a selective capacity to utilize plant glucans.</title>
        <authorList>
            <consortium name="NISC Comparative Sequencing Program"/>
            <person name="Wegmann U."/>
            <person name="Louis P."/>
            <person name="Goesmann A."/>
            <person name="Henrissat B."/>
            <person name="Duncan S.H."/>
            <person name="Flint H.J."/>
        </authorList>
    </citation>
    <scope>NUCLEOTIDE SEQUENCE</scope>
    <source>
        <strain evidence="4">CGMCC 1.18437</strain>
    </source>
</reference>
<feature type="domain" description="Mop" evidence="3">
    <location>
        <begin position="2"/>
        <end position="68"/>
    </location>
</feature>
<evidence type="ECO:0000313" key="5">
    <source>
        <dbReference type="EMBL" id="MBB5376580.1"/>
    </source>
</evidence>
<reference evidence="4" key="4">
    <citation type="submission" date="2024-05" db="EMBL/GenBank/DDBJ databases">
        <authorList>
            <person name="Sun Q."/>
            <person name="Zhou Y."/>
        </authorList>
    </citation>
    <scope>NUCLEOTIDE SEQUENCE</scope>
    <source>
        <strain evidence="4">CGMCC 1.18437</strain>
    </source>
</reference>
<dbReference type="EMBL" id="BNAJ01000004">
    <property type="protein sequence ID" value="GHF42999.1"/>
    <property type="molecule type" value="Genomic_DNA"/>
</dbReference>
<name>A0A7W8NQ99_9DEIO</name>
<organism evidence="5 6">
    <name type="scientific">Deinococcus metalli</name>
    <dbReference type="NCBI Taxonomy" id="1141878"/>
    <lineage>
        <taxon>Bacteria</taxon>
        <taxon>Thermotogati</taxon>
        <taxon>Deinococcota</taxon>
        <taxon>Deinococci</taxon>
        <taxon>Deinococcales</taxon>
        <taxon>Deinococcaceae</taxon>
        <taxon>Deinococcus</taxon>
    </lineage>
</organism>
<evidence type="ECO:0000313" key="7">
    <source>
        <dbReference type="Proteomes" id="UP000619376"/>
    </source>
</evidence>
<dbReference type="AlphaFoldDB" id="A0A7W8NQ99"/>
<reference evidence="7" key="2">
    <citation type="journal article" date="2019" name="Int. J. Syst. Evol. Microbiol.">
        <title>The Global Catalogue of Microorganisms (GCM) 10K type strain sequencing project: providing services to taxonomists for standard genome sequencing and annotation.</title>
        <authorList>
            <consortium name="The Broad Institute Genomics Platform"/>
            <consortium name="The Broad Institute Genome Sequencing Center for Infectious Disease"/>
            <person name="Wu L."/>
            <person name="Ma J."/>
        </authorList>
    </citation>
    <scope>NUCLEOTIDE SEQUENCE [LARGE SCALE GENOMIC DNA]</scope>
    <source>
        <strain evidence="7">CGMCC 1.18437</strain>
    </source>
</reference>
<keyword evidence="7" id="KW-1185">Reference proteome</keyword>
<dbReference type="InterPro" id="IPR005116">
    <property type="entry name" value="Transp-assoc_OB_typ1"/>
</dbReference>
<dbReference type="NCBIfam" id="TIGR00638">
    <property type="entry name" value="Mop"/>
    <property type="match status" value="1"/>
</dbReference>